<dbReference type="AlphaFoldDB" id="C7BRN2"/>
<name>C7BRN2_PHOAA</name>
<dbReference type="Proteomes" id="UP000002747">
    <property type="component" value="Chromosome"/>
</dbReference>
<sequence length="39" mass="4617">MAKLSFIRRCGRGISGINEDDIHCTFWRNALRKKIHIFI</sequence>
<evidence type="ECO:0000313" key="2">
    <source>
        <dbReference type="Proteomes" id="UP000002747"/>
    </source>
</evidence>
<protein>
    <submittedName>
        <fullName evidence="1">Uncharacterized protein</fullName>
    </submittedName>
</protein>
<evidence type="ECO:0000313" key="1">
    <source>
        <dbReference type="EMBL" id="CAQ83433.1"/>
    </source>
</evidence>
<accession>C7BRN2</accession>
<dbReference type="EMBL" id="FM162591">
    <property type="protein sequence ID" value="CAQ83433.1"/>
    <property type="molecule type" value="Genomic_DNA"/>
</dbReference>
<dbReference type="KEGG" id="pay:PAU_01341"/>
<proteinExistence type="predicted"/>
<gene>
    <name evidence="1" type="ordered locus">PAU_01341</name>
</gene>
<organism evidence="1 2">
    <name type="scientific">Photorhabdus asymbiotica subsp. asymbiotica (strain ATCC 43949 / 3105-77)</name>
    <name type="common">Xenorhabdus luminescens (strain 2)</name>
    <dbReference type="NCBI Taxonomy" id="553480"/>
    <lineage>
        <taxon>Bacteria</taxon>
        <taxon>Pseudomonadati</taxon>
        <taxon>Pseudomonadota</taxon>
        <taxon>Gammaproteobacteria</taxon>
        <taxon>Enterobacterales</taxon>
        <taxon>Morganellaceae</taxon>
        <taxon>Photorhabdus</taxon>
    </lineage>
</organism>
<dbReference type="STRING" id="291112.PAU_01341"/>
<reference evidence="1 2" key="1">
    <citation type="journal article" date="2009" name="BMC Genomics">
        <title>Comparative genomics of the emerging human pathogen Photorhabdus asymbiotica with the insect pathogen Photorhabdus luminescens.</title>
        <authorList>
            <person name="Wilkinson P."/>
            <person name="Waterfield N.R."/>
            <person name="Crossman L."/>
            <person name="Corton C."/>
            <person name="Sanchez-Contreras M."/>
            <person name="Vlisidou I."/>
            <person name="Barron A."/>
            <person name="Bignell A."/>
            <person name="Clark L."/>
            <person name="Ormond D."/>
            <person name="Mayho M."/>
            <person name="Bason N."/>
            <person name="Smith F."/>
            <person name="Simmonds M."/>
            <person name="Churcher C."/>
            <person name="Harris D."/>
            <person name="Thompson N.R."/>
            <person name="Quail M."/>
            <person name="Parkhill J."/>
            <person name="ffrench-Constant R.H."/>
        </authorList>
    </citation>
    <scope>NUCLEOTIDE SEQUENCE [LARGE SCALE GENOMIC DNA]</scope>
    <source>
        <strain evidence="2">ATCC 43949 / 3105-77</strain>
    </source>
</reference>